<keyword evidence="5" id="KW-1185">Reference proteome</keyword>
<accession>A0ABQ8L735</accession>
<protein>
    <submittedName>
        <fullName evidence="4">Cystatin-B</fullName>
    </submittedName>
</protein>
<proteinExistence type="inferred from homology"/>
<evidence type="ECO:0000313" key="4">
    <source>
        <dbReference type="EMBL" id="KAI2646553.1"/>
    </source>
</evidence>
<evidence type="ECO:0000256" key="2">
    <source>
        <dbReference type="ARBA" id="ARBA00022690"/>
    </source>
</evidence>
<dbReference type="PANTHER" id="PTHR11414">
    <property type="entry name" value="CYSTATIN FAMILY MEMBER"/>
    <property type="match status" value="1"/>
</dbReference>
<dbReference type="SUPFAM" id="SSF54403">
    <property type="entry name" value="Cystatin/monellin"/>
    <property type="match status" value="1"/>
</dbReference>
<evidence type="ECO:0000256" key="3">
    <source>
        <dbReference type="ARBA" id="ARBA00022704"/>
    </source>
</evidence>
<dbReference type="PANTHER" id="PTHR11414:SF21">
    <property type="entry name" value="CYSTATIN 14A, TANDEM DUPLICATE 1-RELATED"/>
    <property type="match status" value="1"/>
</dbReference>
<dbReference type="Gene3D" id="3.10.450.10">
    <property type="match status" value="1"/>
</dbReference>
<evidence type="ECO:0000313" key="5">
    <source>
        <dbReference type="Proteomes" id="UP000830375"/>
    </source>
</evidence>
<dbReference type="InterPro" id="IPR001713">
    <property type="entry name" value="Prot_inh_stefin"/>
</dbReference>
<evidence type="ECO:0000256" key="1">
    <source>
        <dbReference type="ARBA" id="ARBA00009403"/>
    </source>
</evidence>
<reference evidence="4 5" key="1">
    <citation type="submission" date="2022-01" db="EMBL/GenBank/DDBJ databases">
        <title>A high-quality chromosome-level genome assembly of rohu carp, Labeo rohita.</title>
        <authorList>
            <person name="Arick M.A. II"/>
            <person name="Hsu C.-Y."/>
            <person name="Magbanua Z."/>
            <person name="Pechanova O."/>
            <person name="Grover C."/>
            <person name="Miller E."/>
            <person name="Thrash A."/>
            <person name="Ezzel L."/>
            <person name="Alam S."/>
            <person name="Benzie J."/>
            <person name="Hamilton M."/>
            <person name="Karsi A."/>
            <person name="Lawrence M.L."/>
            <person name="Peterson D.G."/>
        </authorList>
    </citation>
    <scope>NUCLEOTIDE SEQUENCE [LARGE SCALE GENOMIC DNA]</scope>
    <source>
        <strain evidence="5">BAU-BD-2019</strain>
        <tissue evidence="4">Blood</tissue>
    </source>
</reference>
<comment type="similarity">
    <text evidence="1">Belongs to the cystatin family.</text>
</comment>
<sequence length="109" mass="12407">MSETELDRNTLGGWSTVNPVTLEVIKICFEVKQLIQKRVEKENDLMIYNPLLYASQIVNGTNYVVKVLLSLDGLCVHMKIYQSLDCDGAKLSLIEIQFPKTFDDPLIPF</sequence>
<dbReference type="InterPro" id="IPR046350">
    <property type="entry name" value="Cystatin_sf"/>
</dbReference>
<gene>
    <name evidence="4" type="ORF">H4Q32_030731</name>
</gene>
<keyword evidence="3" id="KW-0789">Thiol protease inhibitor</keyword>
<name>A0ABQ8L735_LABRO</name>
<comment type="caution">
    <text evidence="4">The sequence shown here is derived from an EMBL/GenBank/DDBJ whole genome shotgun (WGS) entry which is preliminary data.</text>
</comment>
<dbReference type="Proteomes" id="UP000830375">
    <property type="component" value="Unassembled WGS sequence"/>
</dbReference>
<keyword evidence="2" id="KW-0646">Protease inhibitor</keyword>
<organism evidence="4 5">
    <name type="scientific">Labeo rohita</name>
    <name type="common">Indian major carp</name>
    <name type="synonym">Cyprinus rohita</name>
    <dbReference type="NCBI Taxonomy" id="84645"/>
    <lineage>
        <taxon>Eukaryota</taxon>
        <taxon>Metazoa</taxon>
        <taxon>Chordata</taxon>
        <taxon>Craniata</taxon>
        <taxon>Vertebrata</taxon>
        <taxon>Euteleostomi</taxon>
        <taxon>Actinopterygii</taxon>
        <taxon>Neopterygii</taxon>
        <taxon>Teleostei</taxon>
        <taxon>Ostariophysi</taxon>
        <taxon>Cypriniformes</taxon>
        <taxon>Cyprinidae</taxon>
        <taxon>Labeoninae</taxon>
        <taxon>Labeonini</taxon>
        <taxon>Labeo</taxon>
    </lineage>
</organism>
<dbReference type="EMBL" id="JACTAM010001181">
    <property type="protein sequence ID" value="KAI2646553.1"/>
    <property type="molecule type" value="Genomic_DNA"/>
</dbReference>